<accession>A0A9D4K2F3</accession>
<gene>
    <name evidence="1" type="ORF">DPMN_102835</name>
</gene>
<dbReference type="PANTHER" id="PTHR47027:SF20">
    <property type="entry name" value="REVERSE TRANSCRIPTASE-LIKE PROTEIN WITH RNA-DIRECTED DNA POLYMERASE DOMAIN"/>
    <property type="match status" value="1"/>
</dbReference>
<organism evidence="1 2">
    <name type="scientific">Dreissena polymorpha</name>
    <name type="common">Zebra mussel</name>
    <name type="synonym">Mytilus polymorpha</name>
    <dbReference type="NCBI Taxonomy" id="45954"/>
    <lineage>
        <taxon>Eukaryota</taxon>
        <taxon>Metazoa</taxon>
        <taxon>Spiralia</taxon>
        <taxon>Lophotrochozoa</taxon>
        <taxon>Mollusca</taxon>
        <taxon>Bivalvia</taxon>
        <taxon>Autobranchia</taxon>
        <taxon>Heteroconchia</taxon>
        <taxon>Euheterodonta</taxon>
        <taxon>Imparidentia</taxon>
        <taxon>Neoheterodontei</taxon>
        <taxon>Myida</taxon>
        <taxon>Dreissenoidea</taxon>
        <taxon>Dreissenidae</taxon>
        <taxon>Dreissena</taxon>
    </lineage>
</organism>
<evidence type="ECO:0000313" key="2">
    <source>
        <dbReference type="Proteomes" id="UP000828390"/>
    </source>
</evidence>
<name>A0A9D4K2F3_DREPO</name>
<dbReference type="EMBL" id="JAIWYP010000004">
    <property type="protein sequence ID" value="KAH3829608.1"/>
    <property type="molecule type" value="Genomic_DNA"/>
</dbReference>
<evidence type="ECO:0000313" key="1">
    <source>
        <dbReference type="EMBL" id="KAH3829608.1"/>
    </source>
</evidence>
<protein>
    <recommendedName>
        <fullName evidence="3">Endonuclease-reverse transcriptase</fullName>
    </recommendedName>
</protein>
<dbReference type="PANTHER" id="PTHR47027">
    <property type="entry name" value="REVERSE TRANSCRIPTASE DOMAIN-CONTAINING PROTEIN"/>
    <property type="match status" value="1"/>
</dbReference>
<keyword evidence="2" id="KW-1185">Reference proteome</keyword>
<dbReference type="AlphaFoldDB" id="A0A9D4K2F3"/>
<sequence>MIFKKGGQNRKHLKFTYHGNELEIVNKFTYLGVIFTTGGSFSATYDALSGQALKALFKLKSNLVKFTNISVSHSLELFDKLIEPILNYGCEVWGLNNSIQIERIHLRYCKQVLGVRTQTQNNFIYGELGRYPLINKRIVCVLKYWIKILQSDDVKYIKIVYNMLVHDLEMYPENNSWVKSVKHLLNTLGFGDAWFFQGVGDVNCFISIVKQRTSDIYVQNWITELQQTTRGKNYCIYGIFRFQPYLNVVNISKLRFEFTRLRVSAHRLEVEAGRWHKPEKTPYENRKCKHCNVLEDEFHFLLECPVFNSLRKQYIRRYYWNRTNMIKFIELLQTDNAKTIKNLATFIFNAAKLRTELYYQ</sequence>
<evidence type="ECO:0008006" key="3">
    <source>
        <dbReference type="Google" id="ProtNLM"/>
    </source>
</evidence>
<reference evidence="1" key="1">
    <citation type="journal article" date="2019" name="bioRxiv">
        <title>The Genome of the Zebra Mussel, Dreissena polymorpha: A Resource for Invasive Species Research.</title>
        <authorList>
            <person name="McCartney M.A."/>
            <person name="Auch B."/>
            <person name="Kono T."/>
            <person name="Mallez S."/>
            <person name="Zhang Y."/>
            <person name="Obille A."/>
            <person name="Becker A."/>
            <person name="Abrahante J.E."/>
            <person name="Garbe J."/>
            <person name="Badalamenti J.P."/>
            <person name="Herman A."/>
            <person name="Mangelson H."/>
            <person name="Liachko I."/>
            <person name="Sullivan S."/>
            <person name="Sone E.D."/>
            <person name="Koren S."/>
            <person name="Silverstein K.A.T."/>
            <person name="Beckman K.B."/>
            <person name="Gohl D.M."/>
        </authorList>
    </citation>
    <scope>NUCLEOTIDE SEQUENCE</scope>
    <source>
        <strain evidence="1">Duluth1</strain>
        <tissue evidence="1">Whole animal</tissue>
    </source>
</reference>
<reference evidence="1" key="2">
    <citation type="submission" date="2020-11" db="EMBL/GenBank/DDBJ databases">
        <authorList>
            <person name="McCartney M.A."/>
            <person name="Auch B."/>
            <person name="Kono T."/>
            <person name="Mallez S."/>
            <person name="Becker A."/>
            <person name="Gohl D.M."/>
            <person name="Silverstein K.A.T."/>
            <person name="Koren S."/>
            <person name="Bechman K.B."/>
            <person name="Herman A."/>
            <person name="Abrahante J.E."/>
            <person name="Garbe J."/>
        </authorList>
    </citation>
    <scope>NUCLEOTIDE SEQUENCE</scope>
    <source>
        <strain evidence="1">Duluth1</strain>
        <tissue evidence="1">Whole animal</tissue>
    </source>
</reference>
<dbReference type="Proteomes" id="UP000828390">
    <property type="component" value="Unassembled WGS sequence"/>
</dbReference>
<comment type="caution">
    <text evidence="1">The sequence shown here is derived from an EMBL/GenBank/DDBJ whole genome shotgun (WGS) entry which is preliminary data.</text>
</comment>
<proteinExistence type="predicted"/>